<dbReference type="GO" id="GO:0016491">
    <property type="term" value="F:oxidoreductase activity"/>
    <property type="evidence" value="ECO:0007669"/>
    <property type="project" value="UniProtKB-KW"/>
</dbReference>
<dbReference type="RefSeq" id="XP_007839045.1">
    <property type="nucleotide sequence ID" value="XM_007840854.1"/>
</dbReference>
<gene>
    <name evidence="4" type="ORF">PFICI_12273</name>
</gene>
<dbReference type="Gene3D" id="3.40.50.720">
    <property type="entry name" value="NAD(P)-binding Rossmann-like Domain"/>
    <property type="match status" value="1"/>
</dbReference>
<evidence type="ECO:0000256" key="2">
    <source>
        <dbReference type="ARBA" id="ARBA00022857"/>
    </source>
</evidence>
<dbReference type="PRINTS" id="PR00081">
    <property type="entry name" value="GDHRDH"/>
</dbReference>
<dbReference type="KEGG" id="pfy:PFICI_12273"/>
<dbReference type="OrthoDB" id="5371740at2759"/>
<dbReference type="Proteomes" id="UP000030651">
    <property type="component" value="Unassembled WGS sequence"/>
</dbReference>
<dbReference type="InterPro" id="IPR002347">
    <property type="entry name" value="SDR_fam"/>
</dbReference>
<reference evidence="5" key="1">
    <citation type="journal article" date="2015" name="BMC Genomics">
        <title>Genomic and transcriptomic analysis of the endophytic fungus Pestalotiopsis fici reveals its lifestyle and high potential for synthesis of natural products.</title>
        <authorList>
            <person name="Wang X."/>
            <person name="Zhang X."/>
            <person name="Liu L."/>
            <person name="Xiang M."/>
            <person name="Wang W."/>
            <person name="Sun X."/>
            <person name="Che Y."/>
            <person name="Guo L."/>
            <person name="Liu G."/>
            <person name="Guo L."/>
            <person name="Wang C."/>
            <person name="Yin W.B."/>
            <person name="Stadler M."/>
            <person name="Zhang X."/>
            <person name="Liu X."/>
        </authorList>
    </citation>
    <scope>NUCLEOTIDE SEQUENCE [LARGE SCALE GENOMIC DNA]</scope>
    <source>
        <strain evidence="5">W106-1 / CGMCC3.15140</strain>
    </source>
</reference>
<evidence type="ECO:0000313" key="4">
    <source>
        <dbReference type="EMBL" id="ETS75329.1"/>
    </source>
</evidence>
<dbReference type="AlphaFoldDB" id="W3WNG8"/>
<evidence type="ECO:0000256" key="1">
    <source>
        <dbReference type="ARBA" id="ARBA00006484"/>
    </source>
</evidence>
<organism evidence="4 5">
    <name type="scientific">Pestalotiopsis fici (strain W106-1 / CGMCC3.15140)</name>
    <dbReference type="NCBI Taxonomy" id="1229662"/>
    <lineage>
        <taxon>Eukaryota</taxon>
        <taxon>Fungi</taxon>
        <taxon>Dikarya</taxon>
        <taxon>Ascomycota</taxon>
        <taxon>Pezizomycotina</taxon>
        <taxon>Sordariomycetes</taxon>
        <taxon>Xylariomycetidae</taxon>
        <taxon>Amphisphaeriales</taxon>
        <taxon>Sporocadaceae</taxon>
        <taxon>Pestalotiopsis</taxon>
    </lineage>
</organism>
<dbReference type="InParanoid" id="W3WNG8"/>
<name>W3WNG8_PESFW</name>
<dbReference type="EMBL" id="KI912118">
    <property type="protein sequence ID" value="ETS75329.1"/>
    <property type="molecule type" value="Genomic_DNA"/>
</dbReference>
<dbReference type="GeneID" id="19277286"/>
<keyword evidence="3" id="KW-0560">Oxidoreductase</keyword>
<accession>W3WNG8</accession>
<evidence type="ECO:0000256" key="3">
    <source>
        <dbReference type="ARBA" id="ARBA00023002"/>
    </source>
</evidence>
<dbReference type="PROSITE" id="PS00061">
    <property type="entry name" value="ADH_SHORT"/>
    <property type="match status" value="1"/>
</dbReference>
<dbReference type="Pfam" id="PF00106">
    <property type="entry name" value="adh_short"/>
    <property type="match status" value="1"/>
</dbReference>
<dbReference type="eggNOG" id="KOG4169">
    <property type="taxonomic scope" value="Eukaryota"/>
</dbReference>
<keyword evidence="2" id="KW-0521">NADP</keyword>
<sequence length="317" mass="34465">MAADSAQKFHGLAGKTAVITGGEQSFRGILQTIDRSFVTGASGIGEAYVRALVDSGVHVCFGDKDIAAGARLASGLPTTRFVSCDVSKWEDQVHLFEEAAKFSPSKKVHYVVANAGIAPKDDVFAFEGPEGPPKKPDLKTIDVNLVGGLYTVKLAMHYFIQQNGIEKRPDQEDTCLVLIGSGAAFLDIPRGPSYPATKWALRGVMHSLRRTAFYHGSRVNMISPWYVRTGILSRDQFDQVEKSGVTLAEASDAARALLHILQDNGINGRSFFIAPKKWAPQGYIDLDIDDYSGNKLLQEIQAEQIAPAPVELGLFRV</sequence>
<evidence type="ECO:0008006" key="6">
    <source>
        <dbReference type="Google" id="ProtNLM"/>
    </source>
</evidence>
<dbReference type="OMA" id="YYYGSRV"/>
<evidence type="ECO:0000313" key="5">
    <source>
        <dbReference type="Proteomes" id="UP000030651"/>
    </source>
</evidence>
<comment type="similarity">
    <text evidence="1">Belongs to the short-chain dehydrogenases/reductases (SDR) family.</text>
</comment>
<dbReference type="SUPFAM" id="SSF51735">
    <property type="entry name" value="NAD(P)-binding Rossmann-fold domains"/>
    <property type="match status" value="1"/>
</dbReference>
<dbReference type="PANTHER" id="PTHR43180:SF31">
    <property type="entry name" value="CHAIN DEHYDROGENASE_REDUCTASE, PUTATIVE (AFU_ORTHOLOGUE AFUA_2G16570)-RELATED"/>
    <property type="match status" value="1"/>
</dbReference>
<dbReference type="HOGENOM" id="CLU_010194_13_3_1"/>
<dbReference type="PANTHER" id="PTHR43180">
    <property type="entry name" value="3-OXOACYL-(ACYL-CARRIER-PROTEIN) REDUCTASE (AFU_ORTHOLOGUE AFUA_6G11210)"/>
    <property type="match status" value="1"/>
</dbReference>
<proteinExistence type="inferred from homology"/>
<protein>
    <recommendedName>
        <fullName evidence="6">5'-hydroxyaverantin dehydrogenase</fullName>
    </recommendedName>
</protein>
<dbReference type="InterPro" id="IPR020904">
    <property type="entry name" value="Sc_DH/Rdtase_CS"/>
</dbReference>
<keyword evidence="5" id="KW-1185">Reference proteome</keyword>
<dbReference type="InterPro" id="IPR036291">
    <property type="entry name" value="NAD(P)-bd_dom_sf"/>
</dbReference>